<gene>
    <name evidence="2" type="ORF">N5C39_19890</name>
</gene>
<dbReference type="AlphaFoldDB" id="A0AA42TQQ5"/>
<dbReference type="Proteomes" id="UP001158416">
    <property type="component" value="Unassembled WGS sequence"/>
</dbReference>
<reference evidence="2" key="1">
    <citation type="submission" date="2022-09" db="EMBL/GenBank/DDBJ databases">
        <title>Intensive care unit water sources are persistently colonized with multi-drug resistant bacteria and are the site of extensive horizontal gene transfer of antibiotic resistance genes.</title>
        <authorList>
            <person name="Diorio-Toth L."/>
        </authorList>
    </citation>
    <scope>NUCLEOTIDE SEQUENCE</scope>
    <source>
        <strain evidence="2">GD03936</strain>
    </source>
</reference>
<feature type="region of interest" description="Disordered" evidence="1">
    <location>
        <begin position="68"/>
        <end position="95"/>
    </location>
</feature>
<evidence type="ECO:0000256" key="1">
    <source>
        <dbReference type="SAM" id="MobiDB-lite"/>
    </source>
</evidence>
<feature type="region of interest" description="Disordered" evidence="1">
    <location>
        <begin position="1"/>
        <end position="34"/>
    </location>
</feature>
<sequence>MARQNGSAELAENDGSLSRITSTAASDETDPKPKLKVHCSTRLEVATRCIHRALILYEPRAAFYTEKGAKKQNKNTRVASSVRKNFQQPFQRSER</sequence>
<accession>A0AA42TQQ5</accession>
<evidence type="ECO:0000313" key="3">
    <source>
        <dbReference type="Proteomes" id="UP001158416"/>
    </source>
</evidence>
<dbReference type="RefSeq" id="WP_041908330.1">
    <property type="nucleotide sequence ID" value="NZ_CP039452.1"/>
</dbReference>
<comment type="caution">
    <text evidence="2">The sequence shown here is derived from an EMBL/GenBank/DDBJ whole genome shotgun (WGS) entry which is preliminary data.</text>
</comment>
<organism evidence="2 3">
    <name type="scientific">Enterobacter bugandensis</name>
    <dbReference type="NCBI Taxonomy" id="881260"/>
    <lineage>
        <taxon>Bacteria</taxon>
        <taxon>Pseudomonadati</taxon>
        <taxon>Pseudomonadota</taxon>
        <taxon>Gammaproteobacteria</taxon>
        <taxon>Enterobacterales</taxon>
        <taxon>Enterobacteriaceae</taxon>
        <taxon>Enterobacter</taxon>
    </lineage>
</organism>
<feature type="compositionally biased region" description="Polar residues" evidence="1">
    <location>
        <begin position="15"/>
        <end position="26"/>
    </location>
</feature>
<evidence type="ECO:0000313" key="2">
    <source>
        <dbReference type="EMBL" id="MDH1320639.1"/>
    </source>
</evidence>
<name>A0AA42TQQ5_9ENTR</name>
<protein>
    <submittedName>
        <fullName evidence="2">Uncharacterized protein</fullName>
    </submittedName>
</protein>
<feature type="compositionally biased region" description="Polar residues" evidence="1">
    <location>
        <begin position="75"/>
        <end position="95"/>
    </location>
</feature>
<proteinExistence type="predicted"/>
<dbReference type="EMBL" id="JAOCAP010000013">
    <property type="protein sequence ID" value="MDH1320639.1"/>
    <property type="molecule type" value="Genomic_DNA"/>
</dbReference>